<dbReference type="Gene3D" id="1.10.10.10">
    <property type="entry name" value="Winged helix-like DNA-binding domain superfamily/Winged helix DNA-binding domain"/>
    <property type="match status" value="1"/>
</dbReference>
<evidence type="ECO:0000313" key="3">
    <source>
        <dbReference type="Proteomes" id="UP001592528"/>
    </source>
</evidence>
<dbReference type="Proteomes" id="UP001592528">
    <property type="component" value="Unassembled WGS sequence"/>
</dbReference>
<dbReference type="Pfam" id="PF12802">
    <property type="entry name" value="MarR_2"/>
    <property type="match status" value="1"/>
</dbReference>
<protein>
    <submittedName>
        <fullName evidence="2">MarR family winged helix-turn-helix transcriptional regulator</fullName>
    </submittedName>
</protein>
<gene>
    <name evidence="2" type="ORF">ACEZDJ_36430</name>
</gene>
<dbReference type="PANTHER" id="PTHR33164">
    <property type="entry name" value="TRANSCRIPTIONAL REGULATOR, MARR FAMILY"/>
    <property type="match status" value="1"/>
</dbReference>
<feature type="domain" description="HTH marR-type" evidence="1">
    <location>
        <begin position="16"/>
        <end position="148"/>
    </location>
</feature>
<dbReference type="SMART" id="SM00347">
    <property type="entry name" value="HTH_MARR"/>
    <property type="match status" value="1"/>
</dbReference>
<keyword evidence="3" id="KW-1185">Reference proteome</keyword>
<comment type="caution">
    <text evidence="2">The sequence shown here is derived from an EMBL/GenBank/DDBJ whole genome shotgun (WGS) entry which is preliminary data.</text>
</comment>
<dbReference type="InterPro" id="IPR036390">
    <property type="entry name" value="WH_DNA-bd_sf"/>
</dbReference>
<name>A0ABV6UZ91_9ACTN</name>
<dbReference type="SUPFAM" id="SSF46785">
    <property type="entry name" value="Winged helix' DNA-binding domain"/>
    <property type="match status" value="1"/>
</dbReference>
<dbReference type="PANTHER" id="PTHR33164:SF99">
    <property type="entry name" value="MARR FAMILY REGULATORY PROTEIN"/>
    <property type="match status" value="1"/>
</dbReference>
<dbReference type="PROSITE" id="PS50995">
    <property type="entry name" value="HTH_MARR_2"/>
    <property type="match status" value="1"/>
</dbReference>
<organism evidence="2 3">
    <name type="scientific">Streptacidiphilus cavernicola</name>
    <dbReference type="NCBI Taxonomy" id="3342716"/>
    <lineage>
        <taxon>Bacteria</taxon>
        <taxon>Bacillati</taxon>
        <taxon>Actinomycetota</taxon>
        <taxon>Actinomycetes</taxon>
        <taxon>Kitasatosporales</taxon>
        <taxon>Streptomycetaceae</taxon>
        <taxon>Streptacidiphilus</taxon>
    </lineage>
</organism>
<dbReference type="EMBL" id="JBHEZZ010000033">
    <property type="protein sequence ID" value="MFC1406786.1"/>
    <property type="molecule type" value="Genomic_DNA"/>
</dbReference>
<dbReference type="InterPro" id="IPR036388">
    <property type="entry name" value="WH-like_DNA-bd_sf"/>
</dbReference>
<dbReference type="RefSeq" id="WP_051726612.1">
    <property type="nucleotide sequence ID" value="NZ_JBHEZZ010000033.1"/>
</dbReference>
<accession>A0ABV6UZ91</accession>
<sequence length="158" mass="17613">MDANSHPDTEEQPSGTDVVGLLLRRAHRRAAREFSRQLQPLGIDNRHAGVLLQLARDEPVTQRDLIALLGSDKSTMVRNIDELEARGLAVRRPHPTDRRAHAIQPTEAGLAVLAEVRSRAEAANDNLLTCLQPDERAQLLHLLRRFADAEERSPDDLS</sequence>
<evidence type="ECO:0000313" key="2">
    <source>
        <dbReference type="EMBL" id="MFC1406786.1"/>
    </source>
</evidence>
<reference evidence="2 3" key="1">
    <citation type="submission" date="2024-09" db="EMBL/GenBank/DDBJ databases">
        <authorList>
            <person name="Lee S.D."/>
        </authorList>
    </citation>
    <scope>NUCLEOTIDE SEQUENCE [LARGE SCALE GENOMIC DNA]</scope>
    <source>
        <strain evidence="2 3">N1-5</strain>
    </source>
</reference>
<dbReference type="InterPro" id="IPR039422">
    <property type="entry name" value="MarR/SlyA-like"/>
</dbReference>
<dbReference type="InterPro" id="IPR000835">
    <property type="entry name" value="HTH_MarR-typ"/>
</dbReference>
<evidence type="ECO:0000259" key="1">
    <source>
        <dbReference type="PROSITE" id="PS50995"/>
    </source>
</evidence>
<dbReference type="PRINTS" id="PR00598">
    <property type="entry name" value="HTHMARR"/>
</dbReference>
<proteinExistence type="predicted"/>